<keyword evidence="3" id="KW-1185">Reference proteome</keyword>
<feature type="compositionally biased region" description="Low complexity" evidence="1">
    <location>
        <begin position="121"/>
        <end position="130"/>
    </location>
</feature>
<feature type="compositionally biased region" description="Pro residues" evidence="1">
    <location>
        <begin position="109"/>
        <end position="120"/>
    </location>
</feature>
<dbReference type="Proteomes" id="UP000638313">
    <property type="component" value="Unassembled WGS sequence"/>
</dbReference>
<feature type="region of interest" description="Disordered" evidence="1">
    <location>
        <begin position="93"/>
        <end position="130"/>
    </location>
</feature>
<name>A0A919BAI7_9ACTN</name>
<sequence length="181" mass="18001">MPLTTTTRAAGPAPGPRRRSVLAGGAAGLLAAGAPVLTGCSSGGRGDTRAAGDERRARERQALASAELLRWYDATLAAHPDLAPRLAPLREEVARHTAAFRPQAASPASPSPEAPSPTPSGGPSVPGDPKAALAALADAERRTAEARTAALASATPQLARLLASVAAAGAAHAYLLTGGEA</sequence>
<proteinExistence type="predicted"/>
<comment type="caution">
    <text evidence="2">The sequence shown here is derived from an EMBL/GenBank/DDBJ whole genome shotgun (WGS) entry which is preliminary data.</text>
</comment>
<accession>A0A919BAI7</accession>
<feature type="compositionally biased region" description="Low complexity" evidence="1">
    <location>
        <begin position="99"/>
        <end position="108"/>
    </location>
</feature>
<evidence type="ECO:0000313" key="2">
    <source>
        <dbReference type="EMBL" id="GHF73686.1"/>
    </source>
</evidence>
<dbReference type="AlphaFoldDB" id="A0A919BAI7"/>
<dbReference type="EMBL" id="BNBD01000025">
    <property type="protein sequence ID" value="GHF73686.1"/>
    <property type="molecule type" value="Genomic_DNA"/>
</dbReference>
<organism evidence="2 3">
    <name type="scientific">Streptomyces mashuensis</name>
    <dbReference type="NCBI Taxonomy" id="33904"/>
    <lineage>
        <taxon>Bacteria</taxon>
        <taxon>Bacillati</taxon>
        <taxon>Actinomycetota</taxon>
        <taxon>Actinomycetes</taxon>
        <taxon>Kitasatosporales</taxon>
        <taxon>Streptomycetaceae</taxon>
        <taxon>Streptomyces</taxon>
    </lineage>
</organism>
<evidence type="ECO:0000256" key="1">
    <source>
        <dbReference type="SAM" id="MobiDB-lite"/>
    </source>
</evidence>
<reference evidence="2" key="1">
    <citation type="journal article" date="2014" name="Int. J. Syst. Evol. Microbiol.">
        <title>Complete genome sequence of Corynebacterium casei LMG S-19264T (=DSM 44701T), isolated from a smear-ripened cheese.</title>
        <authorList>
            <consortium name="US DOE Joint Genome Institute (JGI-PGF)"/>
            <person name="Walter F."/>
            <person name="Albersmeier A."/>
            <person name="Kalinowski J."/>
            <person name="Ruckert C."/>
        </authorList>
    </citation>
    <scope>NUCLEOTIDE SEQUENCE</scope>
    <source>
        <strain evidence="2">JCM 4059</strain>
    </source>
</reference>
<evidence type="ECO:0000313" key="3">
    <source>
        <dbReference type="Proteomes" id="UP000638313"/>
    </source>
</evidence>
<feature type="compositionally biased region" description="Basic and acidic residues" evidence="1">
    <location>
        <begin position="46"/>
        <end position="55"/>
    </location>
</feature>
<dbReference type="RefSeq" id="WP_190133258.1">
    <property type="nucleotide sequence ID" value="NZ_BNBD01000025.1"/>
</dbReference>
<gene>
    <name evidence="2" type="ORF">GCM10010218_63580</name>
</gene>
<feature type="region of interest" description="Disordered" evidence="1">
    <location>
        <begin position="1"/>
        <end position="20"/>
    </location>
</feature>
<feature type="compositionally biased region" description="Low complexity" evidence="1">
    <location>
        <begin position="1"/>
        <end position="12"/>
    </location>
</feature>
<feature type="region of interest" description="Disordered" evidence="1">
    <location>
        <begin position="35"/>
        <end position="55"/>
    </location>
</feature>
<reference evidence="2" key="2">
    <citation type="submission" date="2020-09" db="EMBL/GenBank/DDBJ databases">
        <authorList>
            <person name="Sun Q."/>
            <person name="Ohkuma M."/>
        </authorList>
    </citation>
    <scope>NUCLEOTIDE SEQUENCE</scope>
    <source>
        <strain evidence="2">JCM 4059</strain>
    </source>
</reference>
<keyword evidence="2" id="KW-0449">Lipoprotein</keyword>
<protein>
    <submittedName>
        <fullName evidence="2">Lipoprotein</fullName>
    </submittedName>
</protein>